<reference evidence="3" key="1">
    <citation type="journal article" date="2021" name="G3 (Bethesda)">
        <title>Chromosome assembled and annotated genome sequence of Aspergillus flavus NRRL 3357.</title>
        <authorList>
            <person name="Skerker J.M."/>
            <person name="Pianalto K.M."/>
            <person name="Mondo S.J."/>
            <person name="Yang K."/>
            <person name="Arkin A.P."/>
            <person name="Keller N.P."/>
            <person name="Grigoriev I.V."/>
            <person name="Louise Glass N.L."/>
        </authorList>
    </citation>
    <scope>NUCLEOTIDE SEQUENCE [LARGE SCALE GENOMIC DNA]</scope>
    <source>
        <strain evidence="3">ATCC 200026 / FGSC A1120 / IAM 13836 / NRRL 3357 / JCM 12722 / SRRC 167</strain>
    </source>
</reference>
<accession>A0A7U2MNX7</accession>
<dbReference type="VEuPathDB" id="FungiDB:F9C07_1474097"/>
<dbReference type="Proteomes" id="UP000596276">
    <property type="component" value="Chromosome 3"/>
</dbReference>
<gene>
    <name evidence="2" type="ORF">F9C07_1474097</name>
</gene>
<keyword evidence="1" id="KW-1133">Transmembrane helix</keyword>
<evidence type="ECO:0000313" key="3">
    <source>
        <dbReference type="Proteomes" id="UP000596276"/>
    </source>
</evidence>
<sequence length="96" mass="11361">MGLFWLSLVLVFLVLWFEFFFFFFFFSLLFFFSPLCKREGKVVILLSKYLLILFYFFLSILNIVSYTSPILTPTLSIISNYRKELISLSSPKSLTP</sequence>
<protein>
    <submittedName>
        <fullName evidence="2">Uncharacterized protein</fullName>
    </submittedName>
</protein>
<keyword evidence="3" id="KW-1185">Reference proteome</keyword>
<feature type="transmembrane region" description="Helical" evidence="1">
    <location>
        <begin position="6"/>
        <end position="31"/>
    </location>
</feature>
<proteinExistence type="predicted"/>
<evidence type="ECO:0000313" key="2">
    <source>
        <dbReference type="EMBL" id="QRD86765.1"/>
    </source>
</evidence>
<keyword evidence="1" id="KW-0472">Membrane</keyword>
<dbReference type="AlphaFoldDB" id="A0A7U2MNX7"/>
<evidence type="ECO:0000256" key="1">
    <source>
        <dbReference type="SAM" id="Phobius"/>
    </source>
</evidence>
<keyword evidence="1" id="KW-0812">Transmembrane</keyword>
<dbReference type="EMBL" id="CP044620">
    <property type="protein sequence ID" value="QRD86765.1"/>
    <property type="molecule type" value="Genomic_DNA"/>
</dbReference>
<organism evidence="2 3">
    <name type="scientific">Aspergillus flavus (strain ATCC 200026 / FGSC A1120 / IAM 13836 / NRRL 3357 / JCM 12722 / SRRC 167)</name>
    <dbReference type="NCBI Taxonomy" id="332952"/>
    <lineage>
        <taxon>Eukaryota</taxon>
        <taxon>Fungi</taxon>
        <taxon>Dikarya</taxon>
        <taxon>Ascomycota</taxon>
        <taxon>Pezizomycotina</taxon>
        <taxon>Eurotiomycetes</taxon>
        <taxon>Eurotiomycetidae</taxon>
        <taxon>Eurotiales</taxon>
        <taxon>Aspergillaceae</taxon>
        <taxon>Aspergillus</taxon>
        <taxon>Aspergillus subgen. Circumdati</taxon>
    </lineage>
</organism>
<name>A0A7U2MNX7_ASPFN</name>
<feature type="transmembrane region" description="Helical" evidence="1">
    <location>
        <begin position="43"/>
        <end position="64"/>
    </location>
</feature>